<comment type="similarity">
    <text evidence="2">Belongs to the GSP N family.</text>
</comment>
<dbReference type="STRING" id="1144748.KS2013_302"/>
<evidence type="ECO:0000256" key="2">
    <source>
        <dbReference type="ARBA" id="ARBA00007208"/>
    </source>
</evidence>
<evidence type="ECO:0000256" key="10">
    <source>
        <dbReference type="ARBA" id="ARBA00030772"/>
    </source>
</evidence>
<dbReference type="Proteomes" id="UP000094147">
    <property type="component" value="Chromosome"/>
</dbReference>
<protein>
    <recommendedName>
        <fullName evidence="3">Type II secretion system protein N</fullName>
    </recommendedName>
    <alternativeName>
        <fullName evidence="10">General secretion pathway protein N</fullName>
    </alternativeName>
</protein>
<dbReference type="PATRIC" id="fig|1144748.3.peg.307"/>
<accession>A0A1B3B8A3</accession>
<keyword evidence="7" id="KW-0812">Transmembrane</keyword>
<dbReference type="EMBL" id="CP012418">
    <property type="protein sequence ID" value="AOE49028.1"/>
    <property type="molecule type" value="Genomic_DNA"/>
</dbReference>
<dbReference type="KEGG" id="ksd:KS2013_302"/>
<evidence type="ECO:0000256" key="1">
    <source>
        <dbReference type="ARBA" id="ARBA00004533"/>
    </source>
</evidence>
<comment type="subcellular location">
    <subcellularLocation>
        <location evidence="1">Cell inner membrane</location>
    </subcellularLocation>
</comment>
<proteinExistence type="inferred from homology"/>
<evidence type="ECO:0000313" key="11">
    <source>
        <dbReference type="EMBL" id="AOE49028.1"/>
    </source>
</evidence>
<reference evidence="12" key="1">
    <citation type="submission" date="2015-08" db="EMBL/GenBank/DDBJ databases">
        <authorList>
            <person name="Kim K.M."/>
        </authorList>
    </citation>
    <scope>NUCLEOTIDE SEQUENCE [LARGE SCALE GENOMIC DNA]</scope>
    <source>
        <strain evidence="12">KCTC 23892</strain>
    </source>
</reference>
<dbReference type="Pfam" id="PF01203">
    <property type="entry name" value="T2SSN"/>
    <property type="match status" value="1"/>
</dbReference>
<evidence type="ECO:0000256" key="9">
    <source>
        <dbReference type="ARBA" id="ARBA00023136"/>
    </source>
</evidence>
<keyword evidence="6" id="KW-0997">Cell inner membrane</keyword>
<name>A0A1B3B8A3_9GAMM</name>
<dbReference type="GO" id="GO:0015627">
    <property type="term" value="C:type II protein secretion system complex"/>
    <property type="evidence" value="ECO:0007669"/>
    <property type="project" value="InterPro"/>
</dbReference>
<keyword evidence="5" id="KW-1003">Cell membrane</keyword>
<dbReference type="GO" id="GO:0005886">
    <property type="term" value="C:plasma membrane"/>
    <property type="evidence" value="ECO:0007669"/>
    <property type="project" value="UniProtKB-SubCell"/>
</dbReference>
<evidence type="ECO:0000256" key="3">
    <source>
        <dbReference type="ARBA" id="ARBA00021563"/>
    </source>
</evidence>
<gene>
    <name evidence="11" type="ORF">KS2013_302</name>
</gene>
<evidence type="ECO:0000256" key="4">
    <source>
        <dbReference type="ARBA" id="ARBA00022448"/>
    </source>
</evidence>
<evidence type="ECO:0000256" key="8">
    <source>
        <dbReference type="ARBA" id="ARBA00022927"/>
    </source>
</evidence>
<evidence type="ECO:0000256" key="7">
    <source>
        <dbReference type="ARBA" id="ARBA00022692"/>
    </source>
</evidence>
<organism evidence="11 12">
    <name type="scientific">Kangiella sediminilitoris</name>
    <dbReference type="NCBI Taxonomy" id="1144748"/>
    <lineage>
        <taxon>Bacteria</taxon>
        <taxon>Pseudomonadati</taxon>
        <taxon>Pseudomonadota</taxon>
        <taxon>Gammaproteobacteria</taxon>
        <taxon>Kangiellales</taxon>
        <taxon>Kangiellaceae</taxon>
        <taxon>Kangiella</taxon>
    </lineage>
</organism>
<evidence type="ECO:0000313" key="12">
    <source>
        <dbReference type="Proteomes" id="UP000094147"/>
    </source>
</evidence>
<keyword evidence="9" id="KW-0472">Membrane</keyword>
<dbReference type="InterPro" id="IPR022792">
    <property type="entry name" value="T2SS_protein-GspN"/>
</dbReference>
<keyword evidence="8" id="KW-0653">Protein transport</keyword>
<evidence type="ECO:0000256" key="5">
    <source>
        <dbReference type="ARBA" id="ARBA00022475"/>
    </source>
</evidence>
<dbReference type="AlphaFoldDB" id="A0A1B3B8A3"/>
<keyword evidence="12" id="KW-1185">Reference proteome</keyword>
<dbReference type="OrthoDB" id="6193303at2"/>
<sequence>MKKIIMGAVLALILFVAMLVILAPANTISSLLAEKVPGLTLKQVNGTLWSTKVGRINYKQYELRDLQLETSLLGLLLGKLQSSVKVNDPKLKLNSEMDLREGRYRLKHTDFTIDTAYVTSVVQLPIEGLIGPVNGNITELEMTQQELLELNGGGTWSNAVIQYPGSNLELGTIHFTLSKLADSDNTIRVEITDNQGVLDLKGYIDASLDKRFNMNLSTTTDVPQNLKSWLSRWGRTENNRIYLQWQGRIP</sequence>
<dbReference type="RefSeq" id="WP_068988713.1">
    <property type="nucleotide sequence ID" value="NZ_CP012418.1"/>
</dbReference>
<keyword evidence="4" id="KW-0813">Transport</keyword>
<evidence type="ECO:0000256" key="6">
    <source>
        <dbReference type="ARBA" id="ARBA00022519"/>
    </source>
</evidence>
<dbReference type="GO" id="GO:0015628">
    <property type="term" value="P:protein secretion by the type II secretion system"/>
    <property type="evidence" value="ECO:0007669"/>
    <property type="project" value="InterPro"/>
</dbReference>